<keyword evidence="4" id="KW-0223">Dioxygenase</keyword>
<dbReference type="Gene3D" id="3.90.550.10">
    <property type="entry name" value="Spore Coat Polysaccharide Biosynthesis Protein SpsA, Chain A"/>
    <property type="match status" value="1"/>
</dbReference>
<keyword evidence="5" id="KW-0560">Oxidoreductase</keyword>
<dbReference type="Pfam" id="PF13640">
    <property type="entry name" value="2OG-FeII_Oxy_3"/>
    <property type="match status" value="1"/>
</dbReference>
<dbReference type="GO" id="GO:0031418">
    <property type="term" value="F:L-ascorbic acid binding"/>
    <property type="evidence" value="ECO:0007669"/>
    <property type="project" value="InterPro"/>
</dbReference>
<dbReference type="PANTHER" id="PTHR34496:SF9">
    <property type="entry name" value="[SKP1-PROTEIN]-HYDROXYPROLINE N-ACETYLGLUCOSAMINYLTRANSFERASE"/>
    <property type="match status" value="1"/>
</dbReference>
<evidence type="ECO:0000256" key="4">
    <source>
        <dbReference type="ARBA" id="ARBA00022964"/>
    </source>
</evidence>
<dbReference type="InterPro" id="IPR006620">
    <property type="entry name" value="Pro_4_hyd_alph"/>
</dbReference>
<dbReference type="AlphaFoldDB" id="W4GTH6"/>
<evidence type="ECO:0000256" key="3">
    <source>
        <dbReference type="ARBA" id="ARBA00022723"/>
    </source>
</evidence>
<dbReference type="GO" id="GO:0008475">
    <property type="term" value="F:procollagen-lysine 5-dioxygenase activity"/>
    <property type="evidence" value="ECO:0007669"/>
    <property type="project" value="UniProtKB-EC"/>
</dbReference>
<keyword evidence="6" id="KW-0408">Iron</keyword>
<reference evidence="10" key="1">
    <citation type="submission" date="2013-12" db="EMBL/GenBank/DDBJ databases">
        <title>The Genome Sequence of Aphanomyces astaci APO3.</title>
        <authorList>
            <consortium name="The Broad Institute Genomics Platform"/>
            <person name="Russ C."/>
            <person name="Tyler B."/>
            <person name="van West P."/>
            <person name="Dieguez-Uribeondo J."/>
            <person name="Young S.K."/>
            <person name="Zeng Q."/>
            <person name="Gargeya S."/>
            <person name="Fitzgerald M."/>
            <person name="Abouelleil A."/>
            <person name="Alvarado L."/>
            <person name="Chapman S.B."/>
            <person name="Gainer-Dewar J."/>
            <person name="Goldberg J."/>
            <person name="Griggs A."/>
            <person name="Gujja S."/>
            <person name="Hansen M."/>
            <person name="Howarth C."/>
            <person name="Imamovic A."/>
            <person name="Ireland A."/>
            <person name="Larimer J."/>
            <person name="McCowan C."/>
            <person name="Murphy C."/>
            <person name="Pearson M."/>
            <person name="Poon T.W."/>
            <person name="Priest M."/>
            <person name="Roberts A."/>
            <person name="Saif S."/>
            <person name="Shea T."/>
            <person name="Sykes S."/>
            <person name="Wortman J."/>
            <person name="Nusbaum C."/>
            <person name="Birren B."/>
        </authorList>
    </citation>
    <scope>NUCLEOTIDE SEQUENCE [LARGE SCALE GENOMIC DNA]</scope>
    <source>
        <strain evidence="10">APO3</strain>
    </source>
</reference>
<evidence type="ECO:0000256" key="1">
    <source>
        <dbReference type="ARBA" id="ARBA00001961"/>
    </source>
</evidence>
<evidence type="ECO:0000256" key="7">
    <source>
        <dbReference type="ARBA" id="ARBA00047930"/>
    </source>
</evidence>
<keyword evidence="3" id="KW-0479">Metal-binding</keyword>
<sequence>MATPGRKKAATGASLLDALSPQLMSLVEASLGHSLAAPSSVRNGLSSANASPPPQRSTVQPPANRGESVIPQSRSSDYIRVGVLNPSEIFLLRQADSPGFVVREHFLGPAAATAVHDACLGLTESTPMRPAQVGVGKSTAVTCHVADARGDQLVWLPHDKTALPPPLQHLLAQIERLMHGLAKAAPELGVRNVKSTQLAVFPGHNTRFVPHVDTYDHNNNAKQHLSRRITCLYYLNPSWESSHGGALRMHLQDGTTWDIPPVLDTLVVFRSTDVLHEVLPTTVHRLALTTWYYGGGSATTIPSTPPSATSPTPTTPSFATNIATRTTSSCVTGSNQPLEVAGGDATSTIFVSIPSYCDSECQPTVAHLFATAAAPSRVFVGLCLQHEQDDQSMDMYGEHVRIKRMRPADATGPCLARWETQQLWKGEAFYLQIDSHMRFRRGWDVYLIDQLRRCSNSPQGRPRKAILTTYPLGYTLPNEIPNDTRPTLLCASAFDSHGMLRQCGKVLKTSPSSPVPSAFWAAGFAFSRACVIQEVPYDPSLAHLFFGEENVMAARLWTHGYDFYAPCEAVVYHLWSRSHRPTFTSPQRVDQAAKNASLERVLALLLQAKENEPMVACGLGRERSIQDFHAAQGVNWSTHEIQWTSLWGHRDPIEFDLTAAVDT</sequence>
<dbReference type="EMBL" id="KI913121">
    <property type="protein sequence ID" value="ETV83017.1"/>
    <property type="molecule type" value="Genomic_DNA"/>
</dbReference>
<dbReference type="SMART" id="SM00702">
    <property type="entry name" value="P4Hc"/>
    <property type="match status" value="1"/>
</dbReference>
<dbReference type="InterPro" id="IPR029044">
    <property type="entry name" value="Nucleotide-diphossugar_trans"/>
</dbReference>
<proteinExistence type="predicted"/>
<dbReference type="InterPro" id="IPR005123">
    <property type="entry name" value="Oxoglu/Fe-dep_dioxygenase_dom"/>
</dbReference>
<dbReference type="GeneID" id="20806757"/>
<evidence type="ECO:0000259" key="9">
    <source>
        <dbReference type="PROSITE" id="PS51471"/>
    </source>
</evidence>
<dbReference type="InterPro" id="IPR021067">
    <property type="entry name" value="Glycosyltransferase"/>
</dbReference>
<dbReference type="SUPFAM" id="SSF53448">
    <property type="entry name" value="Nucleotide-diphospho-sugar transferases"/>
    <property type="match status" value="1"/>
</dbReference>
<feature type="compositionally biased region" description="Polar residues" evidence="8">
    <location>
        <begin position="40"/>
        <end position="61"/>
    </location>
</feature>
<dbReference type="Gene3D" id="2.60.120.620">
    <property type="entry name" value="q2cbj1_9rhob like domain"/>
    <property type="match status" value="1"/>
</dbReference>
<evidence type="ECO:0000256" key="6">
    <source>
        <dbReference type="ARBA" id="ARBA00023004"/>
    </source>
</evidence>
<dbReference type="PROSITE" id="PS51471">
    <property type="entry name" value="FE2OG_OXY"/>
    <property type="match status" value="1"/>
</dbReference>
<feature type="domain" description="Fe2OG dioxygenase" evidence="9">
    <location>
        <begin position="192"/>
        <end position="294"/>
    </location>
</feature>
<dbReference type="GO" id="GO:0005506">
    <property type="term" value="F:iron ion binding"/>
    <property type="evidence" value="ECO:0007669"/>
    <property type="project" value="InterPro"/>
</dbReference>
<evidence type="ECO:0000256" key="8">
    <source>
        <dbReference type="SAM" id="MobiDB-lite"/>
    </source>
</evidence>
<accession>W4GTH6</accession>
<gene>
    <name evidence="10" type="ORF">H257_04761</name>
</gene>
<protein>
    <recommendedName>
        <fullName evidence="2">procollagen-lysine 5-dioxygenase</fullName>
        <ecNumber evidence="2">1.14.11.4</ecNumber>
    </recommendedName>
</protein>
<dbReference type="Pfam" id="PF11397">
    <property type="entry name" value="GlcNAc"/>
    <property type="match status" value="2"/>
</dbReference>
<feature type="region of interest" description="Disordered" evidence="8">
    <location>
        <begin position="37"/>
        <end position="71"/>
    </location>
</feature>
<comment type="cofactor">
    <cofactor evidence="1">
        <name>L-ascorbate</name>
        <dbReference type="ChEBI" id="CHEBI:38290"/>
    </cofactor>
</comment>
<dbReference type="RefSeq" id="XP_009827688.1">
    <property type="nucleotide sequence ID" value="XM_009829386.1"/>
</dbReference>
<dbReference type="EC" id="1.14.11.4" evidence="2"/>
<dbReference type="InterPro" id="IPR044862">
    <property type="entry name" value="Pro_4_hyd_alph_FE2OG_OXY"/>
</dbReference>
<evidence type="ECO:0000256" key="2">
    <source>
        <dbReference type="ARBA" id="ARBA00012264"/>
    </source>
</evidence>
<evidence type="ECO:0000313" key="10">
    <source>
        <dbReference type="EMBL" id="ETV83017.1"/>
    </source>
</evidence>
<dbReference type="PANTHER" id="PTHR34496">
    <property type="entry name" value="GLCNAC TRANSFERASE-RELATED"/>
    <property type="match status" value="1"/>
</dbReference>
<dbReference type="OrthoDB" id="76265at2759"/>
<dbReference type="STRING" id="112090.W4GTH6"/>
<evidence type="ECO:0000256" key="5">
    <source>
        <dbReference type="ARBA" id="ARBA00023002"/>
    </source>
</evidence>
<name>W4GTH6_APHAT</name>
<dbReference type="VEuPathDB" id="FungiDB:H257_04761"/>
<organism evidence="10">
    <name type="scientific">Aphanomyces astaci</name>
    <name type="common">Crayfish plague agent</name>
    <dbReference type="NCBI Taxonomy" id="112090"/>
    <lineage>
        <taxon>Eukaryota</taxon>
        <taxon>Sar</taxon>
        <taxon>Stramenopiles</taxon>
        <taxon>Oomycota</taxon>
        <taxon>Saprolegniomycetes</taxon>
        <taxon>Saprolegniales</taxon>
        <taxon>Verrucalvaceae</taxon>
        <taxon>Aphanomyces</taxon>
    </lineage>
</organism>
<comment type="catalytic activity">
    <reaction evidence="7">
        <text>L-lysyl-[collagen] + 2-oxoglutarate + O2 = (5R)-5-hydroxy-L-lysyl-[collagen] + succinate + CO2</text>
        <dbReference type="Rhea" id="RHEA:16569"/>
        <dbReference type="Rhea" id="RHEA-COMP:12751"/>
        <dbReference type="Rhea" id="RHEA-COMP:12752"/>
        <dbReference type="ChEBI" id="CHEBI:15379"/>
        <dbReference type="ChEBI" id="CHEBI:16526"/>
        <dbReference type="ChEBI" id="CHEBI:16810"/>
        <dbReference type="ChEBI" id="CHEBI:29969"/>
        <dbReference type="ChEBI" id="CHEBI:30031"/>
        <dbReference type="ChEBI" id="CHEBI:133442"/>
        <dbReference type="EC" id="1.14.11.4"/>
    </reaction>
</comment>